<dbReference type="GO" id="GO:0006096">
    <property type="term" value="P:glycolytic process"/>
    <property type="evidence" value="ECO:0007669"/>
    <property type="project" value="UniProtKB-UniRule"/>
</dbReference>
<keyword evidence="5 7" id="KW-0520">NAD</keyword>
<comment type="similarity">
    <text evidence="2 7">Belongs to the LDH/MDH superfamily. LDH family.</text>
</comment>
<evidence type="ECO:0000313" key="13">
    <source>
        <dbReference type="Proteomes" id="UP000514720"/>
    </source>
</evidence>
<evidence type="ECO:0000313" key="12">
    <source>
        <dbReference type="EMBL" id="QMS85966.1"/>
    </source>
</evidence>
<protein>
    <recommendedName>
        <fullName evidence="3 7">L-lactate dehydrogenase</fullName>
        <shortName evidence="7">L-LDH</shortName>
        <ecNumber evidence="3 7">1.1.1.27</ecNumber>
    </recommendedName>
</protein>
<feature type="active site" description="Proton acceptor" evidence="7 8">
    <location>
        <position position="176"/>
    </location>
</feature>
<dbReference type="KEGG" id="xcl:G4Z02_09480"/>
<dbReference type="NCBIfam" id="TIGR01771">
    <property type="entry name" value="L-LDH-NAD"/>
    <property type="match status" value="1"/>
</dbReference>
<feature type="domain" description="Lactate/malate dehydrogenase C-terminal" evidence="11">
    <location>
        <begin position="146"/>
        <end position="311"/>
    </location>
</feature>
<feature type="binding site" evidence="7">
    <location>
        <position position="154"/>
    </location>
    <ligand>
        <name>beta-D-fructose 1,6-bisphosphate</name>
        <dbReference type="ChEBI" id="CHEBI:32966"/>
        <note>allosteric activator</note>
    </ligand>
</feature>
<evidence type="ECO:0000256" key="1">
    <source>
        <dbReference type="ARBA" id="ARBA00004843"/>
    </source>
</evidence>
<evidence type="ECO:0000259" key="11">
    <source>
        <dbReference type="Pfam" id="PF02866"/>
    </source>
</evidence>
<accession>A0A7L7KUP4</accession>
<feature type="binding site" evidence="9">
    <location>
        <begin position="10"/>
        <end position="15"/>
    </location>
    <ligand>
        <name>NAD(+)</name>
        <dbReference type="ChEBI" id="CHEBI:57540"/>
    </ligand>
</feature>
<feature type="binding site" evidence="9">
    <location>
        <position position="96"/>
    </location>
    <ligand>
        <name>NAD(+)</name>
        <dbReference type="ChEBI" id="CHEBI:57540"/>
    </ligand>
</feature>
<feature type="binding site" evidence="7">
    <location>
        <begin position="80"/>
        <end position="81"/>
    </location>
    <ligand>
        <name>NAD(+)</name>
        <dbReference type="ChEBI" id="CHEBI:57540"/>
    </ligand>
</feature>
<feature type="binding site" evidence="7">
    <location>
        <position position="230"/>
    </location>
    <ligand>
        <name>substrate</name>
    </ligand>
</feature>
<dbReference type="HAMAP" id="MF_00488">
    <property type="entry name" value="Lactate_dehydrog"/>
    <property type="match status" value="1"/>
</dbReference>
<dbReference type="InterPro" id="IPR036291">
    <property type="entry name" value="NAD(P)-bd_dom_sf"/>
</dbReference>
<dbReference type="SUPFAM" id="SSF56327">
    <property type="entry name" value="LDH C-terminal domain-like"/>
    <property type="match status" value="1"/>
</dbReference>
<evidence type="ECO:0000256" key="6">
    <source>
        <dbReference type="ARBA" id="ARBA00049258"/>
    </source>
</evidence>
<feature type="binding site" evidence="7">
    <location>
        <position position="83"/>
    </location>
    <ligand>
        <name>substrate</name>
    </ligand>
</feature>
<feature type="binding site" evidence="7">
    <location>
        <position position="89"/>
    </location>
    <ligand>
        <name>substrate</name>
    </ligand>
</feature>
<dbReference type="EMBL" id="CP048914">
    <property type="protein sequence ID" value="QMS85966.1"/>
    <property type="molecule type" value="Genomic_DNA"/>
</dbReference>
<feature type="binding site" evidence="7">
    <location>
        <begin position="119"/>
        <end position="121"/>
    </location>
    <ligand>
        <name>NAD(+)</name>
        <dbReference type="ChEBI" id="CHEBI:57540"/>
    </ligand>
</feature>
<dbReference type="GO" id="GO:0006089">
    <property type="term" value="P:lactate metabolic process"/>
    <property type="evidence" value="ECO:0007669"/>
    <property type="project" value="TreeGrafter"/>
</dbReference>
<feature type="binding site" evidence="7">
    <location>
        <position position="144"/>
    </location>
    <ligand>
        <name>NAD(+)</name>
        <dbReference type="ChEBI" id="CHEBI:57540"/>
    </ligand>
</feature>
<feature type="domain" description="Lactate/malate dehydrogenase N-terminal" evidence="10">
    <location>
        <begin position="5"/>
        <end position="143"/>
    </location>
</feature>
<dbReference type="FunFam" id="3.40.50.720:FF:000018">
    <property type="entry name" value="Malate dehydrogenase"/>
    <property type="match status" value="1"/>
</dbReference>
<feature type="modified residue" description="Phosphotyrosine" evidence="7">
    <location>
        <position position="221"/>
    </location>
</feature>
<name>A0A7L7KUP4_9MOLU</name>
<feature type="binding site" evidence="7">
    <location>
        <position position="14"/>
    </location>
    <ligand>
        <name>NAD(+)</name>
        <dbReference type="ChEBI" id="CHEBI:57540"/>
    </ligand>
</feature>
<proteinExistence type="inferred from homology"/>
<gene>
    <name evidence="7" type="primary">ldh</name>
    <name evidence="12" type="ORF">G4Z02_09480</name>
</gene>
<keyword evidence="7" id="KW-0021">Allosteric enzyme</keyword>
<dbReference type="Proteomes" id="UP000514720">
    <property type="component" value="Chromosome"/>
</dbReference>
<dbReference type="InterPro" id="IPR001557">
    <property type="entry name" value="L-lactate/malate_DH"/>
</dbReference>
<dbReference type="AlphaFoldDB" id="A0A7L7KUP4"/>
<comment type="function">
    <text evidence="7">Catalyzes the conversion of lactate to pyruvate.</text>
</comment>
<feature type="binding site" evidence="7 9">
    <location>
        <position position="35"/>
    </location>
    <ligand>
        <name>NAD(+)</name>
        <dbReference type="ChEBI" id="CHEBI:57540"/>
    </ligand>
</feature>
<feature type="binding site" evidence="7">
    <location>
        <begin position="121"/>
        <end position="124"/>
    </location>
    <ligand>
        <name>substrate</name>
    </ligand>
</feature>
<dbReference type="Gene3D" id="3.90.110.10">
    <property type="entry name" value="Lactate dehydrogenase/glycoside hydrolase, family 4, C-terminal"/>
    <property type="match status" value="1"/>
</dbReference>
<dbReference type="PROSITE" id="PS00064">
    <property type="entry name" value="L_LDH"/>
    <property type="match status" value="1"/>
</dbReference>
<comment type="activity regulation">
    <text evidence="7">Allosterically activated by fructose 1,6-bisphosphate (FBP).</text>
</comment>
<organism evidence="12 13">
    <name type="scientific">Candidatus Xianfuyuplasma coldseepsis</name>
    <dbReference type="NCBI Taxonomy" id="2782163"/>
    <lineage>
        <taxon>Bacteria</taxon>
        <taxon>Bacillati</taxon>
        <taxon>Mycoplasmatota</taxon>
        <taxon>Mollicutes</taxon>
        <taxon>Candidatus Izemoplasmatales</taxon>
        <taxon>Candidatus Izemoplasmataceae</taxon>
        <taxon>Candidatus Xianfuyuplasma</taxon>
    </lineage>
</organism>
<dbReference type="InterPro" id="IPR001236">
    <property type="entry name" value="Lactate/malate_DH_N"/>
</dbReference>
<evidence type="ECO:0000256" key="7">
    <source>
        <dbReference type="HAMAP-Rule" id="MF_00488"/>
    </source>
</evidence>
<comment type="pathway">
    <text evidence="1 7">Fermentation; pyruvate fermentation to lactate; (S)-lactate from pyruvate: step 1/1.</text>
</comment>
<evidence type="ECO:0000256" key="9">
    <source>
        <dbReference type="PIRSR" id="PIRSR000102-3"/>
    </source>
</evidence>
<dbReference type="PIRSF" id="PIRSF000102">
    <property type="entry name" value="Lac_mal_DH"/>
    <property type="match status" value="1"/>
</dbReference>
<evidence type="ECO:0000256" key="5">
    <source>
        <dbReference type="ARBA" id="ARBA00023027"/>
    </source>
</evidence>
<feature type="binding site" evidence="7">
    <location>
        <begin position="149"/>
        <end position="152"/>
    </location>
    <ligand>
        <name>substrate</name>
    </ligand>
</feature>
<keyword evidence="4 7" id="KW-0560">Oxidoreductase</keyword>
<evidence type="ECO:0000259" key="10">
    <source>
        <dbReference type="Pfam" id="PF00056"/>
    </source>
</evidence>
<dbReference type="SUPFAM" id="SSF51735">
    <property type="entry name" value="NAD(P)-binding Rossmann-fold domains"/>
    <property type="match status" value="1"/>
</dbReference>
<dbReference type="CDD" id="cd05291">
    <property type="entry name" value="HicDH_like"/>
    <property type="match status" value="1"/>
</dbReference>
<feature type="binding site" evidence="7">
    <location>
        <position position="40"/>
    </location>
    <ligand>
        <name>NAD(+)</name>
        <dbReference type="ChEBI" id="CHEBI:57540"/>
    </ligand>
</feature>
<dbReference type="InterPro" id="IPR011304">
    <property type="entry name" value="L-lactate_DH"/>
</dbReference>
<evidence type="ECO:0000256" key="2">
    <source>
        <dbReference type="ARBA" id="ARBA00006054"/>
    </source>
</evidence>
<feature type="binding site" evidence="7">
    <location>
        <position position="66"/>
    </location>
    <ligand>
        <name>NAD(+)</name>
        <dbReference type="ChEBI" id="CHEBI:57540"/>
    </ligand>
</feature>
<dbReference type="RefSeq" id="WP_258877781.1">
    <property type="nucleotide sequence ID" value="NZ_CP048914.1"/>
</dbReference>
<comment type="catalytic activity">
    <reaction evidence="6 7">
        <text>(S)-lactate + NAD(+) = pyruvate + NADH + H(+)</text>
        <dbReference type="Rhea" id="RHEA:23444"/>
        <dbReference type="ChEBI" id="CHEBI:15361"/>
        <dbReference type="ChEBI" id="CHEBI:15378"/>
        <dbReference type="ChEBI" id="CHEBI:16651"/>
        <dbReference type="ChEBI" id="CHEBI:57540"/>
        <dbReference type="ChEBI" id="CHEBI:57945"/>
        <dbReference type="EC" id="1.1.1.27"/>
    </reaction>
</comment>
<feature type="binding site" evidence="7">
    <location>
        <position position="169"/>
    </location>
    <ligand>
        <name>beta-D-fructose 1,6-bisphosphate</name>
        <dbReference type="ChEBI" id="CHEBI:32966"/>
        <note>allosteric activator</note>
    </ligand>
</feature>
<keyword evidence="7" id="KW-0597">Phosphoprotein</keyword>
<dbReference type="Pfam" id="PF02866">
    <property type="entry name" value="Ldh_1_C"/>
    <property type="match status" value="1"/>
</dbReference>
<evidence type="ECO:0000256" key="8">
    <source>
        <dbReference type="PIRSR" id="PIRSR000102-1"/>
    </source>
</evidence>
<dbReference type="InterPro" id="IPR022383">
    <property type="entry name" value="Lactate/malate_DH_C"/>
</dbReference>
<reference evidence="12 13" key="1">
    <citation type="submission" date="2020-02" db="EMBL/GenBank/DDBJ databases">
        <authorList>
            <person name="Zheng R.K."/>
            <person name="Sun C.M."/>
        </authorList>
    </citation>
    <scope>NUCLEOTIDE SEQUENCE [LARGE SCALE GENOMIC DNA]</scope>
    <source>
        <strain evidence="13">zrk13</strain>
    </source>
</reference>
<dbReference type="EC" id="1.1.1.27" evidence="3 7"/>
<dbReference type="InterPro" id="IPR018177">
    <property type="entry name" value="L-lactate_DH_AS"/>
</dbReference>
<evidence type="ECO:0000256" key="4">
    <source>
        <dbReference type="ARBA" id="ARBA00023002"/>
    </source>
</evidence>
<comment type="subunit">
    <text evidence="7">Homotetramer.</text>
</comment>
<comment type="subcellular location">
    <subcellularLocation>
        <location evidence="7">Cytoplasm</location>
    </subcellularLocation>
</comment>
<dbReference type="Pfam" id="PF00056">
    <property type="entry name" value="Ldh_1_N"/>
    <property type="match status" value="1"/>
</dbReference>
<dbReference type="PANTHER" id="PTHR43128">
    <property type="entry name" value="L-2-HYDROXYCARBOXYLATE DEHYDROGENASE (NAD(P)(+))"/>
    <property type="match status" value="1"/>
</dbReference>
<feature type="binding site" evidence="7">
    <location>
        <position position="102"/>
    </location>
    <ligand>
        <name>NAD(+)</name>
        <dbReference type="ChEBI" id="CHEBI:57540"/>
    </ligand>
</feature>
<dbReference type="InterPro" id="IPR015955">
    <property type="entry name" value="Lactate_DH/Glyco_Ohase_4_C"/>
</dbReference>
<evidence type="ECO:0000256" key="3">
    <source>
        <dbReference type="ARBA" id="ARBA00012967"/>
    </source>
</evidence>
<keyword evidence="7" id="KW-0963">Cytoplasm</keyword>
<dbReference type="GO" id="GO:0005737">
    <property type="term" value="C:cytoplasm"/>
    <property type="evidence" value="ECO:0007669"/>
    <property type="project" value="UniProtKB-SubCell"/>
</dbReference>
<dbReference type="GO" id="GO:0004459">
    <property type="term" value="F:L-lactate dehydrogenase (NAD+) activity"/>
    <property type="evidence" value="ECO:0007669"/>
    <property type="project" value="UniProtKB-UniRule"/>
</dbReference>
<dbReference type="NCBIfam" id="NF000824">
    <property type="entry name" value="PRK00066.1"/>
    <property type="match status" value="1"/>
</dbReference>
<dbReference type="UniPathway" id="UPA00554">
    <property type="reaction ID" value="UER00611"/>
</dbReference>
<sequence>MEKSKVVIVGTGFVGMSYAYALVNQGAVEELVLIDIDHKKAEGEAMDLNHGLAFAPRKMTIRAGDYDECKDAGLVVITAGVNQKDGETRIHLLNRNAQIIKSVVKDIMKSGFNGILLVASNPVDILAYVAWKESGLDKSRVIGSGTSLDTARLRYEISRYVKIDPRNIHAYILGEHGDSEFVVWSNANIAAKPIMDVVDTMDEIDFTDLDNIYRDVRNAAYEIISRKRATYYGIGMALVRITVAIFNNENRIMPISSLNDGVYECDPDVYIGLPVVLNRQGVHHIVKFQLSDGEKKKLQNSANILRKNLTDIGY</sequence>
<dbReference type="Gene3D" id="3.40.50.720">
    <property type="entry name" value="NAD(P)-binding Rossmann-like Domain"/>
    <property type="match status" value="1"/>
</dbReference>
<keyword evidence="13" id="KW-1185">Reference proteome</keyword>
<dbReference type="PANTHER" id="PTHR43128:SF16">
    <property type="entry name" value="L-LACTATE DEHYDROGENASE"/>
    <property type="match status" value="1"/>
</dbReference>
<dbReference type="PRINTS" id="PR00086">
    <property type="entry name" value="LLDHDRGNASE"/>
</dbReference>